<dbReference type="EMBL" id="LAZR01006235">
    <property type="protein sequence ID" value="KKM93663.1"/>
    <property type="molecule type" value="Genomic_DNA"/>
</dbReference>
<feature type="compositionally biased region" description="Basic and acidic residues" evidence="1">
    <location>
        <begin position="541"/>
        <end position="554"/>
    </location>
</feature>
<protein>
    <recommendedName>
        <fullName evidence="3">Portal protein</fullName>
    </recommendedName>
</protein>
<gene>
    <name evidence="2" type="ORF">LCGC14_1206060</name>
</gene>
<dbReference type="AlphaFoldDB" id="A0A0F9LJU3"/>
<evidence type="ECO:0000313" key="2">
    <source>
        <dbReference type="EMBL" id="KKM93663.1"/>
    </source>
</evidence>
<sequence length="567" mass="64177">MADRTELQMVLDKESEENDLIRRMIEDEDLRNLKKYKMRTLDDTGDMGGVANVTLPLPALVISKTIAKLVGVQRQPQVLSEEMEDKETTFIEEFMEDAEYEVDAYLNLRGEVPAFNFNSDIACSRGRIAEQVVTRIVDGVYVSDVRPLDTLYFRYQMDSMGMLWGAPTTWRSREWVESEYPEESAKIGFTGLTQMAPQGGNELYKVTDIWTRKTKDKAALNIVYLEDKQLKRSLSKDVLGYDIDYPPFNVQIIPAGSVLKGTNSLRHSGESIYETLRHIFPERNFVATTLKTLNYNLFKPGLAQENEAGATGAPPEKYPGTPGEYTMIGKGESIKPVFTPDIRAYTTLYDDTNKEIMEMAGYSSLDFGVLSWPLSGTAMAIRQQGKIELLTPRLQALALLYQARYRMMIRQIIAIGQTIKMGEEGHRRSYEPSKLKGEYLIKFRYHTTSKAEMASDATIANAMGDTVPEDYKRREIHKLADPDGAKMQVDIERLEATNPIVRLYTDCKNLIMAERDIEAKAVRIELLALIRQRKIASLAPQKEDEVKVPERKPAEQALPLFGGQAPS</sequence>
<organism evidence="2">
    <name type="scientific">marine sediment metagenome</name>
    <dbReference type="NCBI Taxonomy" id="412755"/>
    <lineage>
        <taxon>unclassified sequences</taxon>
        <taxon>metagenomes</taxon>
        <taxon>ecological metagenomes</taxon>
    </lineage>
</organism>
<name>A0A0F9LJU3_9ZZZZ</name>
<proteinExistence type="predicted"/>
<feature type="region of interest" description="Disordered" evidence="1">
    <location>
        <begin position="540"/>
        <end position="567"/>
    </location>
</feature>
<evidence type="ECO:0008006" key="3">
    <source>
        <dbReference type="Google" id="ProtNLM"/>
    </source>
</evidence>
<comment type="caution">
    <text evidence="2">The sequence shown here is derived from an EMBL/GenBank/DDBJ whole genome shotgun (WGS) entry which is preliminary data.</text>
</comment>
<accession>A0A0F9LJU3</accession>
<reference evidence="2" key="1">
    <citation type="journal article" date="2015" name="Nature">
        <title>Complex archaea that bridge the gap between prokaryotes and eukaryotes.</title>
        <authorList>
            <person name="Spang A."/>
            <person name="Saw J.H."/>
            <person name="Jorgensen S.L."/>
            <person name="Zaremba-Niedzwiedzka K."/>
            <person name="Martijn J."/>
            <person name="Lind A.E."/>
            <person name="van Eijk R."/>
            <person name="Schleper C."/>
            <person name="Guy L."/>
            <person name="Ettema T.J."/>
        </authorList>
    </citation>
    <scope>NUCLEOTIDE SEQUENCE</scope>
</reference>
<evidence type="ECO:0000256" key="1">
    <source>
        <dbReference type="SAM" id="MobiDB-lite"/>
    </source>
</evidence>